<reference evidence="2 3" key="1">
    <citation type="journal article" date="2019" name="Sci. Rep.">
        <title>Orb-weaving spider Araneus ventricosus genome elucidates the spidroin gene catalogue.</title>
        <authorList>
            <person name="Kono N."/>
            <person name="Nakamura H."/>
            <person name="Ohtoshi R."/>
            <person name="Moran D.A.P."/>
            <person name="Shinohara A."/>
            <person name="Yoshida Y."/>
            <person name="Fujiwara M."/>
            <person name="Mori M."/>
            <person name="Tomita M."/>
            <person name="Arakawa K."/>
        </authorList>
    </citation>
    <scope>NUCLEOTIDE SEQUENCE [LARGE SCALE GENOMIC DNA]</scope>
</reference>
<evidence type="ECO:0000256" key="1">
    <source>
        <dbReference type="SAM" id="MobiDB-lite"/>
    </source>
</evidence>
<evidence type="ECO:0000313" key="2">
    <source>
        <dbReference type="EMBL" id="GBO36900.1"/>
    </source>
</evidence>
<gene>
    <name evidence="2" type="ORF">AVEN_96256_1</name>
</gene>
<comment type="caution">
    <text evidence="2">The sequence shown here is derived from an EMBL/GenBank/DDBJ whole genome shotgun (WGS) entry which is preliminary data.</text>
</comment>
<name>A0A4Y2WKH6_ARAVE</name>
<feature type="region of interest" description="Disordered" evidence="1">
    <location>
        <begin position="50"/>
        <end position="78"/>
    </location>
</feature>
<proteinExistence type="predicted"/>
<keyword evidence="3" id="KW-1185">Reference proteome</keyword>
<feature type="compositionally biased region" description="Polar residues" evidence="1">
    <location>
        <begin position="54"/>
        <end position="71"/>
    </location>
</feature>
<dbReference type="Proteomes" id="UP000499080">
    <property type="component" value="Unassembled WGS sequence"/>
</dbReference>
<sequence>MKDPYDIENDSGSDGIAHHGAQQGMAVTGSGFSSLGTYLGASRLEEGGGLVTAGESSKSSDILYSNVSPSDASRHQHQIPEIVKPFSLLMGEKT</sequence>
<dbReference type="EMBL" id="BGPR01061171">
    <property type="protein sequence ID" value="GBO36900.1"/>
    <property type="molecule type" value="Genomic_DNA"/>
</dbReference>
<organism evidence="2 3">
    <name type="scientific">Araneus ventricosus</name>
    <name type="common">Orbweaver spider</name>
    <name type="synonym">Epeira ventricosa</name>
    <dbReference type="NCBI Taxonomy" id="182803"/>
    <lineage>
        <taxon>Eukaryota</taxon>
        <taxon>Metazoa</taxon>
        <taxon>Ecdysozoa</taxon>
        <taxon>Arthropoda</taxon>
        <taxon>Chelicerata</taxon>
        <taxon>Arachnida</taxon>
        <taxon>Araneae</taxon>
        <taxon>Araneomorphae</taxon>
        <taxon>Entelegynae</taxon>
        <taxon>Araneoidea</taxon>
        <taxon>Araneidae</taxon>
        <taxon>Araneus</taxon>
    </lineage>
</organism>
<protein>
    <submittedName>
        <fullName evidence="2">Uncharacterized protein</fullName>
    </submittedName>
</protein>
<dbReference type="AlphaFoldDB" id="A0A4Y2WKH6"/>
<accession>A0A4Y2WKH6</accession>
<evidence type="ECO:0000313" key="3">
    <source>
        <dbReference type="Proteomes" id="UP000499080"/>
    </source>
</evidence>